<accession>A0ABS1RT79</accession>
<comment type="caution">
    <text evidence="2">The sequence shown here is derived from an EMBL/GenBank/DDBJ whole genome shotgun (WGS) entry which is preliminary data.</text>
</comment>
<dbReference type="Proteomes" id="UP000604473">
    <property type="component" value="Unassembled WGS sequence"/>
</dbReference>
<dbReference type="EMBL" id="JAESJJ010000007">
    <property type="protein sequence ID" value="MBL3608737.1"/>
    <property type="molecule type" value="Genomic_DNA"/>
</dbReference>
<name>A0ABS1RT79_RHOSU</name>
<reference evidence="2 3" key="1">
    <citation type="submission" date="2021-01" db="EMBL/GenBank/DDBJ databases">
        <title>Draft genomes of Rhodovulum sulfidophilum.</title>
        <authorList>
            <person name="Guzman M.S."/>
        </authorList>
    </citation>
    <scope>NUCLEOTIDE SEQUENCE [LARGE SCALE GENOMIC DNA]</scope>
    <source>
        <strain evidence="2 3">AB35</strain>
    </source>
</reference>
<evidence type="ECO:0000256" key="1">
    <source>
        <dbReference type="SAM" id="MobiDB-lite"/>
    </source>
</evidence>
<dbReference type="RefSeq" id="WP_202248500.1">
    <property type="nucleotide sequence ID" value="NZ_JAESJJ010000007.1"/>
</dbReference>
<feature type="region of interest" description="Disordered" evidence="1">
    <location>
        <begin position="1"/>
        <end position="25"/>
    </location>
</feature>
<protein>
    <submittedName>
        <fullName evidence="2">Uncharacterized protein</fullName>
    </submittedName>
</protein>
<organism evidence="2 3">
    <name type="scientific">Rhodovulum sulfidophilum</name>
    <name type="common">Rhodobacter sulfidophilus</name>
    <dbReference type="NCBI Taxonomy" id="35806"/>
    <lineage>
        <taxon>Bacteria</taxon>
        <taxon>Pseudomonadati</taxon>
        <taxon>Pseudomonadota</taxon>
        <taxon>Alphaproteobacteria</taxon>
        <taxon>Rhodobacterales</taxon>
        <taxon>Paracoccaceae</taxon>
        <taxon>Rhodovulum</taxon>
    </lineage>
</organism>
<keyword evidence="3" id="KW-1185">Reference proteome</keyword>
<evidence type="ECO:0000313" key="2">
    <source>
        <dbReference type="EMBL" id="MBL3608737.1"/>
    </source>
</evidence>
<gene>
    <name evidence="2" type="ORF">JMM60_07945</name>
</gene>
<sequence length="46" mass="4937">MAERARGVNRRDAGSGYHRDIVRNDPGGRRIGHAITCCSGADLLKG</sequence>
<proteinExistence type="predicted"/>
<evidence type="ECO:0000313" key="3">
    <source>
        <dbReference type="Proteomes" id="UP000604473"/>
    </source>
</evidence>